<protein>
    <recommendedName>
        <fullName evidence="9">Pentatricopeptide repeat protein</fullName>
    </recommendedName>
</protein>
<feature type="repeat" description="PPR" evidence="5">
    <location>
        <begin position="709"/>
        <end position="743"/>
    </location>
</feature>
<dbReference type="EMBL" id="JAPQKH010000002">
    <property type="protein sequence ID" value="KAJ5113009.1"/>
    <property type="molecule type" value="Genomic_DNA"/>
</dbReference>
<feature type="compositionally biased region" description="Polar residues" evidence="6">
    <location>
        <begin position="65"/>
        <end position="81"/>
    </location>
</feature>
<dbReference type="Pfam" id="PF13041">
    <property type="entry name" value="PPR_2"/>
    <property type="match status" value="1"/>
</dbReference>
<evidence type="ECO:0000256" key="2">
    <source>
        <dbReference type="ARBA" id="ARBA00022737"/>
    </source>
</evidence>
<evidence type="ECO:0000313" key="8">
    <source>
        <dbReference type="Proteomes" id="UP001149165"/>
    </source>
</evidence>
<gene>
    <name evidence="7" type="ORF">N7456_001543</name>
</gene>
<organism evidence="7 8">
    <name type="scientific">Penicillium angulare</name>
    <dbReference type="NCBI Taxonomy" id="116970"/>
    <lineage>
        <taxon>Eukaryota</taxon>
        <taxon>Fungi</taxon>
        <taxon>Dikarya</taxon>
        <taxon>Ascomycota</taxon>
        <taxon>Pezizomycotina</taxon>
        <taxon>Eurotiomycetes</taxon>
        <taxon>Eurotiomycetidae</taxon>
        <taxon>Eurotiales</taxon>
        <taxon>Aspergillaceae</taxon>
        <taxon>Penicillium</taxon>
    </lineage>
</organism>
<name>A0A9W9KN72_9EURO</name>
<evidence type="ECO:0000256" key="6">
    <source>
        <dbReference type="SAM" id="MobiDB-lite"/>
    </source>
</evidence>
<comment type="function">
    <text evidence="3">Regulates mitochondrial small subunit maturation by controlling 15S rRNA 5'-end processing. Localizes to the 5' precursor of the 15S rRNA in a position that is subsequently occupied by mS47 in the mature yeast mtSSU. Uses structure and sequence-specific RNA recognition, binding to a single-stranded region of the precursor and specifically recognizing bases -6 to -1. The exchange of Ccm1 for mS47 is coupled to the irreversible removal of precursor rRNA that is accompanied by conformational changes of the mitoribosomal proteins uS5m and mS26. These conformational changes signal completion of 5'-end rRNA processing through protection of the mature 5'-end of the 15S rRNA and stabilization of mS47. The removal of the 5' precursor together with the dissociation of Ccm1 may be catalyzed by the 5'-3' exoribonuclease Pet127. Involved in the specific removal of group I introns in mitochondrial encoded transcripts.</text>
</comment>
<evidence type="ECO:0000313" key="7">
    <source>
        <dbReference type="EMBL" id="KAJ5113009.1"/>
    </source>
</evidence>
<comment type="caution">
    <text evidence="7">The sequence shown here is derived from an EMBL/GenBank/DDBJ whole genome shotgun (WGS) entry which is preliminary data.</text>
</comment>
<feature type="region of interest" description="Disordered" evidence="6">
    <location>
        <begin position="65"/>
        <end position="116"/>
    </location>
</feature>
<reference evidence="7" key="2">
    <citation type="journal article" date="2023" name="IMA Fungus">
        <title>Comparative genomic study of the Penicillium genus elucidates a diverse pangenome and 15 lateral gene transfer events.</title>
        <authorList>
            <person name="Petersen C."/>
            <person name="Sorensen T."/>
            <person name="Nielsen M.R."/>
            <person name="Sondergaard T.E."/>
            <person name="Sorensen J.L."/>
            <person name="Fitzpatrick D.A."/>
            <person name="Frisvad J.C."/>
            <person name="Nielsen K.L."/>
        </authorList>
    </citation>
    <scope>NUCLEOTIDE SEQUENCE</scope>
    <source>
        <strain evidence="7">IBT 30069</strain>
    </source>
</reference>
<evidence type="ECO:0000256" key="4">
    <source>
        <dbReference type="ARBA" id="ARBA00044511"/>
    </source>
</evidence>
<keyword evidence="8" id="KW-1185">Reference proteome</keyword>
<keyword evidence="2" id="KW-0677">Repeat</keyword>
<reference evidence="7" key="1">
    <citation type="submission" date="2022-11" db="EMBL/GenBank/DDBJ databases">
        <authorList>
            <person name="Petersen C."/>
        </authorList>
    </citation>
    <scope>NUCLEOTIDE SEQUENCE</scope>
    <source>
        <strain evidence="7">IBT 30069</strain>
    </source>
</reference>
<dbReference type="PANTHER" id="PTHR47447:SF17">
    <property type="entry name" value="OS12G0638900 PROTEIN"/>
    <property type="match status" value="1"/>
</dbReference>
<dbReference type="Gene3D" id="1.25.40.10">
    <property type="entry name" value="Tetratricopeptide repeat domain"/>
    <property type="match status" value="1"/>
</dbReference>
<proteinExistence type="inferred from homology"/>
<feature type="compositionally biased region" description="Basic and acidic residues" evidence="6">
    <location>
        <begin position="94"/>
        <end position="106"/>
    </location>
</feature>
<evidence type="ECO:0000256" key="5">
    <source>
        <dbReference type="PROSITE-ProRule" id="PRU00708"/>
    </source>
</evidence>
<feature type="compositionally biased region" description="Basic residues" evidence="6">
    <location>
        <begin position="107"/>
        <end position="116"/>
    </location>
</feature>
<dbReference type="OrthoDB" id="185373at2759"/>
<accession>A0A9W9KN72</accession>
<sequence length="813" mass="92820">MSLRSHRIVHPRLNGLLAARCSSLGQSYRRPRALEIVYETRNFTTSVTSAISTAGEDYRLETPINSASHQKPSHNAFTSSHSVEEARQTPISRTEPERTNFDELSPKHKAAKPRKAVSHRLNDRIVQETFIANGLDPAIAEIVAQRLNRAIKKELNGRHLDFNRLRLATLIRANSLYVTKKGSLDEWKLMYQQVSTAKHLGQEVANKAAVPGLGPEAQRLLEEKIQVDCMGSFREEWQAMSRESKISVWQRLAIWLLQNDTKLLLEFLSVTTEGDLRPDFTMLVDCLCYLDHLYYQKDPNWLDNWQNGASTYNSIIESCLDPYHWPLIALPQRGLRLYARRASHDALSLGLKVAKERFIGLKSEVILCFAWHFTLFGDVDRALESLALLPLIPMEQEPDFDINSQIIHRHCCKLLTLDTVEKGSEGRNFKILPQLLEMGIKPDRDMLNVVLHNAYKTDSQLGADILKFMEGHGYNLDSYSYLTLLSHAVARGDRSKVDSFIREIGSNEDLRRNPWIASKIFHSYYTFTVKTMDADGDPSAVFYAMLDMYNQVHDLAPLKELTVVPHRYVPRSEGTKSPPSTVALYLVLATYFRCQNRLSNVQRIYSRFRELVAQGHPSIASMVKTDHIYNEFIIAFRDNPRGLRSCIHVVEDMLGLPDVLETQDGETVIPEKPTIRTWTLLLSAFIYNNQVSATEKIREMMDKHNVKYNAQTWNTIINGYANAQNIPATAAAIKAMEEEGFTIDSYTMNHLRYLRDPERLWIAVEELDQKALEISEADLSPDSELGVFSRQEQFDQLVDNGLQKLGNRLSHKA</sequence>
<comment type="similarity">
    <text evidence="1">Belongs to the CCM1 family.</text>
</comment>
<dbReference type="InterPro" id="IPR011990">
    <property type="entry name" value="TPR-like_helical_dom_sf"/>
</dbReference>
<dbReference type="PROSITE" id="PS51375">
    <property type="entry name" value="PPR"/>
    <property type="match status" value="1"/>
</dbReference>
<dbReference type="InterPro" id="IPR002885">
    <property type="entry name" value="PPR_rpt"/>
</dbReference>
<dbReference type="PANTHER" id="PTHR47447">
    <property type="entry name" value="OS03G0856100 PROTEIN"/>
    <property type="match status" value="1"/>
</dbReference>
<comment type="subunit">
    <text evidence="4">Binds to mitochondrial small subunit 15S rRNA.</text>
</comment>
<evidence type="ECO:0000256" key="3">
    <source>
        <dbReference type="ARBA" id="ARBA00044493"/>
    </source>
</evidence>
<dbReference type="AlphaFoldDB" id="A0A9W9KN72"/>
<evidence type="ECO:0008006" key="9">
    <source>
        <dbReference type="Google" id="ProtNLM"/>
    </source>
</evidence>
<evidence type="ECO:0000256" key="1">
    <source>
        <dbReference type="ARBA" id="ARBA00006192"/>
    </source>
</evidence>
<dbReference type="Proteomes" id="UP001149165">
    <property type="component" value="Unassembled WGS sequence"/>
</dbReference>